<dbReference type="AlphaFoldDB" id="A0ABD0BKY0"/>
<dbReference type="Proteomes" id="UP001205910">
    <property type="component" value="Unassembled WGS sequence"/>
</dbReference>
<dbReference type="InterPro" id="IPR013783">
    <property type="entry name" value="Ig-like_fold"/>
</dbReference>
<organism evidence="3 4">
    <name type="scientific">Corynebacterium ulcerans</name>
    <dbReference type="NCBI Taxonomy" id="65058"/>
    <lineage>
        <taxon>Bacteria</taxon>
        <taxon>Bacillati</taxon>
        <taxon>Actinomycetota</taxon>
        <taxon>Actinomycetes</taxon>
        <taxon>Mycobacteriales</taxon>
        <taxon>Corynebacteriaceae</taxon>
        <taxon>Corynebacterium</taxon>
    </lineage>
</organism>
<name>A0ABD0BKY0_CORUL</name>
<evidence type="ECO:0000256" key="2">
    <source>
        <dbReference type="SAM" id="Phobius"/>
    </source>
</evidence>
<sequence length="273" mass="29360">MMQKQRIVYNGVRRNLILAVSIALTAGLIFGGGLLGPSTSNIAFPSALAAVTGFPKPAPPFETIDLDRKANITIKIPDSSSGTDAGLPGYEVTVTLLETDPINTPEGYTKAAKLTVNQAKTLNGLGRYSAETNAKGEANFPELIPGVYLITAKSPRSGDREPQEEVLIVPIVGEDGEWDYNFTVVMKFKNDPKPEPTPPPWIPPSTQIPSPPKPNVNPSTTVPVTPPPTPERRVERLPLTGAAVIWLVASAAFLISLGFVFLAVNRRREQSKK</sequence>
<feature type="region of interest" description="Disordered" evidence="1">
    <location>
        <begin position="191"/>
        <end position="231"/>
    </location>
</feature>
<gene>
    <name evidence="3" type="primary">spaE</name>
    <name evidence="3" type="ORF">CULCOIPH005_15600</name>
</gene>
<evidence type="ECO:0000256" key="1">
    <source>
        <dbReference type="SAM" id="MobiDB-lite"/>
    </source>
</evidence>
<dbReference type="Gene3D" id="2.60.40.10">
    <property type="entry name" value="Immunoglobulins"/>
    <property type="match status" value="1"/>
</dbReference>
<dbReference type="GO" id="GO:0005975">
    <property type="term" value="P:carbohydrate metabolic process"/>
    <property type="evidence" value="ECO:0007669"/>
    <property type="project" value="UniProtKB-ARBA"/>
</dbReference>
<comment type="caution">
    <text evidence="3">The sequence shown here is derived from an EMBL/GenBank/DDBJ whole genome shotgun (WGS) entry which is preliminary data.</text>
</comment>
<accession>A0ABD0BKY0</accession>
<dbReference type="EMBL" id="BQFK01000004">
    <property type="protein sequence ID" value="GJJ43371.1"/>
    <property type="molecule type" value="Genomic_DNA"/>
</dbReference>
<evidence type="ECO:0000313" key="3">
    <source>
        <dbReference type="EMBL" id="GJJ43371.1"/>
    </source>
</evidence>
<keyword evidence="2" id="KW-1133">Transmembrane helix</keyword>
<protein>
    <submittedName>
        <fullName evidence="3">Surface-anchored proten</fullName>
    </submittedName>
</protein>
<evidence type="ECO:0000313" key="4">
    <source>
        <dbReference type="Proteomes" id="UP001205910"/>
    </source>
</evidence>
<keyword evidence="2" id="KW-0812">Transmembrane</keyword>
<reference evidence="3 4" key="1">
    <citation type="submission" date="2021-11" db="EMBL/GenBank/DDBJ databases">
        <title>Whole genome sequences of diphtheriae toxin producing Corynebacterium ulcerans isolates from cats in Osaka, Japan.</title>
        <authorList>
            <person name="Umeda K."/>
            <person name="Hirai Y."/>
        </authorList>
    </citation>
    <scope>NUCLEOTIDE SEQUENCE [LARGE SCALE GENOMIC DNA]</scope>
    <source>
        <strain evidence="3 4">12109B-1</strain>
    </source>
</reference>
<keyword evidence="2" id="KW-0472">Membrane</keyword>
<proteinExistence type="predicted"/>
<feature type="transmembrane region" description="Helical" evidence="2">
    <location>
        <begin position="243"/>
        <end position="264"/>
    </location>
</feature>